<gene>
    <name evidence="1" type="ORF">ERS852470_01089</name>
</gene>
<dbReference type="EMBL" id="CYZV01000009">
    <property type="protein sequence ID" value="CUN95011.1"/>
    <property type="molecule type" value="Genomic_DNA"/>
</dbReference>
<dbReference type="GeneID" id="83013709"/>
<evidence type="ECO:0000313" key="2">
    <source>
        <dbReference type="Proteomes" id="UP000095558"/>
    </source>
</evidence>
<name>A0A174CMM3_9CLOT</name>
<dbReference type="Pfam" id="PF12672">
    <property type="entry name" value="DUF3793"/>
    <property type="match status" value="1"/>
</dbReference>
<dbReference type="RefSeq" id="WP_154820580.1">
    <property type="nucleotide sequence ID" value="NZ_CYZV01000009.1"/>
</dbReference>
<dbReference type="InterPro" id="IPR024523">
    <property type="entry name" value="DUF3793"/>
</dbReference>
<dbReference type="AlphaFoldDB" id="A0A174CMM3"/>
<reference evidence="1 2" key="1">
    <citation type="submission" date="2015-09" db="EMBL/GenBank/DDBJ databases">
        <authorList>
            <consortium name="Pathogen Informatics"/>
        </authorList>
    </citation>
    <scope>NUCLEOTIDE SEQUENCE [LARGE SCALE GENOMIC DNA]</scope>
    <source>
        <strain evidence="1 2">2789STDY5834855</strain>
    </source>
</reference>
<organism evidence="1 2">
    <name type="scientific">Clostridium disporicum</name>
    <dbReference type="NCBI Taxonomy" id="84024"/>
    <lineage>
        <taxon>Bacteria</taxon>
        <taxon>Bacillati</taxon>
        <taxon>Bacillota</taxon>
        <taxon>Clostridia</taxon>
        <taxon>Eubacteriales</taxon>
        <taxon>Clostridiaceae</taxon>
        <taxon>Clostridium</taxon>
    </lineage>
</organism>
<sequence>MKQVEFYKSLSKMEDRECIEKFLIYNASLVISGVKPSATITIKKDNDNLYDKWIKYGISFLKKIDIQYINLRECDNALIILIYNEKKLENYVLKKENKEFLLQLGYCNEGDINDHLLKLKERYKQFNCPHELGVFLGFPLNDVKDFMNCKEKKCLTCGYWLVYNDLHEAKKTFHKYDKVKEHTVSYILNGDSSYKVAYSIKNLFNELESINI</sequence>
<dbReference type="Proteomes" id="UP000095558">
    <property type="component" value="Unassembled WGS sequence"/>
</dbReference>
<evidence type="ECO:0000313" key="1">
    <source>
        <dbReference type="EMBL" id="CUN95011.1"/>
    </source>
</evidence>
<protein>
    <submittedName>
        <fullName evidence="1">Protein of uncharacterized function (DUF3793)</fullName>
    </submittedName>
</protein>
<accession>A0A174CMM3</accession>
<proteinExistence type="predicted"/>